<feature type="domain" description="Response regulatory" evidence="2">
    <location>
        <begin position="7"/>
        <end position="135"/>
    </location>
</feature>
<sequence length="137" mass="15335">MRAERRTILLVENNPAAVVMVERAFRQGQLDFALKVVLDGREALLYLGGEPPYTDRESYPLPVMVISNIQMPHVSGFELLTWMRRQDHLKDIPVVMLSSSALESDSDQAYALGAFSYLIKPIGTESLINVVQSLNLS</sequence>
<dbReference type="EnsemblBacteria" id="BAC89475">
    <property type="protein sequence ID" value="BAC89475"/>
    <property type="gene ID" value="BAC89475"/>
</dbReference>
<dbReference type="InParanoid" id="Q7NKE4"/>
<dbReference type="RefSeq" id="WP_011141533.1">
    <property type="nucleotide sequence ID" value="NC_005125.1"/>
</dbReference>
<dbReference type="PANTHER" id="PTHR44520:SF1">
    <property type="entry name" value="TWO-COMPONENT SYSTEM REGULATORY PROTEIN"/>
    <property type="match status" value="1"/>
</dbReference>
<keyword evidence="4" id="KW-1185">Reference proteome</keyword>
<reference evidence="3 4" key="1">
    <citation type="journal article" date="2003" name="DNA Res.">
        <title>Complete genome structure of Gloeobacter violaceus PCC 7421, a cyanobacterium that lacks thylakoids.</title>
        <authorList>
            <person name="Nakamura Y."/>
            <person name="Kaneko T."/>
            <person name="Sato S."/>
            <person name="Mimuro M."/>
            <person name="Miyashita H."/>
            <person name="Tsuchiya T."/>
            <person name="Sasamoto S."/>
            <person name="Watanabe A."/>
            <person name="Kawashima K."/>
            <person name="Kishida Y."/>
            <person name="Kiyokawa C."/>
            <person name="Kohara M."/>
            <person name="Matsumoto M."/>
            <person name="Matsuno A."/>
            <person name="Nakazaki N."/>
            <person name="Shimpo S."/>
            <person name="Takeuchi C."/>
            <person name="Yamada M."/>
            <person name="Tabata S."/>
        </authorList>
    </citation>
    <scope>NUCLEOTIDE SEQUENCE [LARGE SCALE GENOMIC DNA]</scope>
    <source>
        <strain evidence="4">ATCC 29082 / PCC 7421</strain>
    </source>
</reference>
<evidence type="ECO:0000259" key="2">
    <source>
        <dbReference type="PROSITE" id="PS50110"/>
    </source>
</evidence>
<evidence type="ECO:0000313" key="4">
    <source>
        <dbReference type="Proteomes" id="UP000000557"/>
    </source>
</evidence>
<dbReference type="SMART" id="SM00448">
    <property type="entry name" value="REC"/>
    <property type="match status" value="1"/>
</dbReference>
<dbReference type="PhylomeDB" id="Q7NKE4"/>
<dbReference type="eggNOG" id="COG0745">
    <property type="taxonomic scope" value="Bacteria"/>
</dbReference>
<proteinExistence type="predicted"/>
<dbReference type="CDD" id="cd17557">
    <property type="entry name" value="REC_Rcp-like"/>
    <property type="match status" value="1"/>
</dbReference>
<dbReference type="PANTHER" id="PTHR44520">
    <property type="entry name" value="RESPONSE REGULATOR RCP1-RELATED"/>
    <property type="match status" value="1"/>
</dbReference>
<dbReference type="AlphaFoldDB" id="Q7NKE4"/>
<gene>
    <name evidence="3" type="ordered locus">glr1534</name>
</gene>
<comment type="caution">
    <text evidence="1">Lacks conserved residue(s) required for the propagation of feature annotation.</text>
</comment>
<dbReference type="Gene3D" id="3.40.50.2300">
    <property type="match status" value="1"/>
</dbReference>
<protein>
    <submittedName>
        <fullName evidence="3">Two-component response regulator</fullName>
    </submittedName>
</protein>
<dbReference type="InterPro" id="IPR052893">
    <property type="entry name" value="TCS_response_regulator"/>
</dbReference>
<dbReference type="OrthoDB" id="5510574at2"/>
<dbReference type="Proteomes" id="UP000000557">
    <property type="component" value="Chromosome"/>
</dbReference>
<dbReference type="InterPro" id="IPR001789">
    <property type="entry name" value="Sig_transdc_resp-reg_receiver"/>
</dbReference>
<evidence type="ECO:0000313" key="3">
    <source>
        <dbReference type="EMBL" id="BAC89475.1"/>
    </source>
</evidence>
<accession>Q7NKE4</accession>
<organism evidence="3 4">
    <name type="scientific">Gloeobacter violaceus (strain ATCC 29082 / PCC 7421)</name>
    <dbReference type="NCBI Taxonomy" id="251221"/>
    <lineage>
        <taxon>Bacteria</taxon>
        <taxon>Bacillati</taxon>
        <taxon>Cyanobacteriota</taxon>
        <taxon>Cyanophyceae</taxon>
        <taxon>Gloeobacterales</taxon>
        <taxon>Gloeobacteraceae</taxon>
        <taxon>Gloeobacter</taxon>
    </lineage>
</organism>
<dbReference type="STRING" id="251221.gene:10759023"/>
<dbReference type="GO" id="GO:0000160">
    <property type="term" value="P:phosphorelay signal transduction system"/>
    <property type="evidence" value="ECO:0007669"/>
    <property type="project" value="InterPro"/>
</dbReference>
<dbReference type="InterPro" id="IPR011006">
    <property type="entry name" value="CheY-like_superfamily"/>
</dbReference>
<dbReference type="HOGENOM" id="CLU_000445_69_17_3"/>
<reference evidence="3 4" key="2">
    <citation type="journal article" date="2003" name="DNA Res.">
        <title>Complete genome structure of Gloeobacter violaceus PCC 7421, a cyanobacterium that lacks thylakoids (supplement).</title>
        <authorList>
            <person name="Nakamura Y."/>
            <person name="Kaneko T."/>
            <person name="Sato S."/>
            <person name="Mimuro M."/>
            <person name="Miyashita H."/>
            <person name="Tsuchiya T."/>
            <person name="Sasamoto S."/>
            <person name="Watanabe A."/>
            <person name="Kawashima K."/>
            <person name="Kishida Y."/>
            <person name="Kiyokawa C."/>
            <person name="Kohara M."/>
            <person name="Matsumoto M."/>
            <person name="Matsuno A."/>
            <person name="Nakazaki N."/>
            <person name="Shimpo S."/>
            <person name="Takeuchi C."/>
            <person name="Yamada M."/>
            <person name="Tabata S."/>
        </authorList>
    </citation>
    <scope>NUCLEOTIDE SEQUENCE [LARGE SCALE GENOMIC DNA]</scope>
    <source>
        <strain evidence="4">ATCC 29082 / PCC 7421</strain>
    </source>
</reference>
<dbReference type="PROSITE" id="PS50110">
    <property type="entry name" value="RESPONSE_REGULATORY"/>
    <property type="match status" value="1"/>
</dbReference>
<name>Q7NKE4_GLOVI</name>
<evidence type="ECO:0000256" key="1">
    <source>
        <dbReference type="PROSITE-ProRule" id="PRU00169"/>
    </source>
</evidence>
<dbReference type="KEGG" id="gvi:glr1534"/>
<dbReference type="EMBL" id="BA000045">
    <property type="protein sequence ID" value="BAC89475.1"/>
    <property type="molecule type" value="Genomic_DNA"/>
</dbReference>
<dbReference type="SUPFAM" id="SSF52172">
    <property type="entry name" value="CheY-like"/>
    <property type="match status" value="1"/>
</dbReference>
<dbReference type="Pfam" id="PF00072">
    <property type="entry name" value="Response_reg"/>
    <property type="match status" value="1"/>
</dbReference>